<gene>
    <name evidence="3" type="ORF">TSUD_210390</name>
</gene>
<sequence>MARRRQCKRQRKDKNKNEDIISDLTDSVLIHILSFLNAKPAVQTSILSKRWRFLWRSLPTLEISYSHFSTNQRVDDFVSQILSLHDDSMAIHTLNFENCHYLDFSILQRAITYAVSHNLQHLLVKNTFNIKYFPSCIFSCHTLTYVDLSGFLFNSIIPDSPKQIFPNSLNWPALTSLSLKYFAFAPSDDDGCVDPFSSLETSSLLLTWLVELANIESLTFFSNTFEVLSSVPDLLKVELHSLSVPIYHEAKRRKKEKVGASNVKHDSDNIVDLQSQLQRYMAAVVLDMQENSAVIVLANEINANELQCVEGALNTLLIEGTNGENLKATRERLEALENVIESVENGLENLFRRLIKSRASLLNVISQ</sequence>
<feature type="domain" description="F-box" evidence="2">
    <location>
        <begin position="21"/>
        <end position="59"/>
    </location>
</feature>
<dbReference type="Gene3D" id="1.20.1280.50">
    <property type="match status" value="1"/>
</dbReference>
<dbReference type="SUPFAM" id="SSF81383">
    <property type="entry name" value="F-box domain"/>
    <property type="match status" value="1"/>
</dbReference>
<keyword evidence="4" id="KW-1185">Reference proteome</keyword>
<organism evidence="3 4">
    <name type="scientific">Trifolium subterraneum</name>
    <name type="common">Subterranean clover</name>
    <dbReference type="NCBI Taxonomy" id="3900"/>
    <lineage>
        <taxon>Eukaryota</taxon>
        <taxon>Viridiplantae</taxon>
        <taxon>Streptophyta</taxon>
        <taxon>Embryophyta</taxon>
        <taxon>Tracheophyta</taxon>
        <taxon>Spermatophyta</taxon>
        <taxon>Magnoliopsida</taxon>
        <taxon>eudicotyledons</taxon>
        <taxon>Gunneridae</taxon>
        <taxon>Pentapetalae</taxon>
        <taxon>rosids</taxon>
        <taxon>fabids</taxon>
        <taxon>Fabales</taxon>
        <taxon>Fabaceae</taxon>
        <taxon>Papilionoideae</taxon>
        <taxon>50 kb inversion clade</taxon>
        <taxon>NPAAA clade</taxon>
        <taxon>Hologalegina</taxon>
        <taxon>IRL clade</taxon>
        <taxon>Trifolieae</taxon>
        <taxon>Trifolium</taxon>
    </lineage>
</organism>
<dbReference type="GO" id="GO:0048364">
    <property type="term" value="P:root development"/>
    <property type="evidence" value="ECO:0007669"/>
    <property type="project" value="InterPro"/>
</dbReference>
<dbReference type="PANTHER" id="PTHR32212:SF269">
    <property type="entry name" value="F-BOX_RNI_FBD-LIKE DOMAIN PROTEIN"/>
    <property type="match status" value="1"/>
</dbReference>
<dbReference type="EMBL" id="DF973549">
    <property type="protein sequence ID" value="GAU34257.1"/>
    <property type="molecule type" value="Genomic_DNA"/>
</dbReference>
<keyword evidence="1" id="KW-0175">Coiled coil</keyword>
<reference evidence="4" key="1">
    <citation type="journal article" date="2017" name="Front. Plant Sci.">
        <title>Climate Clever Clovers: New Paradigm to Reduce the Environmental Footprint of Ruminants by Breeding Low Methanogenic Forages Utilizing Haplotype Variation.</title>
        <authorList>
            <person name="Kaur P."/>
            <person name="Appels R."/>
            <person name="Bayer P.E."/>
            <person name="Keeble-Gagnere G."/>
            <person name="Wang J."/>
            <person name="Hirakawa H."/>
            <person name="Shirasawa K."/>
            <person name="Vercoe P."/>
            <person name="Stefanova K."/>
            <person name="Durmic Z."/>
            <person name="Nichols P."/>
            <person name="Revell C."/>
            <person name="Isobe S.N."/>
            <person name="Edwards D."/>
            <person name="Erskine W."/>
        </authorList>
    </citation>
    <scope>NUCLEOTIDE SEQUENCE [LARGE SCALE GENOMIC DNA]</scope>
    <source>
        <strain evidence="4">cv. Daliak</strain>
    </source>
</reference>
<evidence type="ECO:0000256" key="1">
    <source>
        <dbReference type="SAM" id="Coils"/>
    </source>
</evidence>
<protein>
    <recommendedName>
        <fullName evidence="2">F-box domain-containing protein</fullName>
    </recommendedName>
</protein>
<dbReference type="InterPro" id="IPR001810">
    <property type="entry name" value="F-box_dom"/>
</dbReference>
<accession>A0A2Z6NW88</accession>
<feature type="coiled-coil region" evidence="1">
    <location>
        <begin position="326"/>
        <end position="353"/>
    </location>
</feature>
<dbReference type="InterPro" id="IPR004320">
    <property type="entry name" value="BPS1_pln"/>
</dbReference>
<evidence type="ECO:0000259" key="2">
    <source>
        <dbReference type="Pfam" id="PF00646"/>
    </source>
</evidence>
<evidence type="ECO:0000313" key="3">
    <source>
        <dbReference type="EMBL" id="GAU34257.1"/>
    </source>
</evidence>
<dbReference type="InterPro" id="IPR036047">
    <property type="entry name" value="F-box-like_dom_sf"/>
</dbReference>
<dbReference type="Pfam" id="PF03087">
    <property type="entry name" value="BPS1"/>
    <property type="match status" value="1"/>
</dbReference>
<proteinExistence type="predicted"/>
<name>A0A2Z6NW88_TRISU</name>
<dbReference type="Pfam" id="PF00646">
    <property type="entry name" value="F-box"/>
    <property type="match status" value="1"/>
</dbReference>
<dbReference type="PANTHER" id="PTHR32212">
    <property type="entry name" value="CYCLIN-LIKE F-BOX"/>
    <property type="match status" value="1"/>
</dbReference>
<dbReference type="SUPFAM" id="SSF52058">
    <property type="entry name" value="L domain-like"/>
    <property type="match status" value="1"/>
</dbReference>
<dbReference type="AlphaFoldDB" id="A0A2Z6NW88"/>
<dbReference type="CDD" id="cd22160">
    <property type="entry name" value="F-box_AtFBL13-like"/>
    <property type="match status" value="1"/>
</dbReference>
<evidence type="ECO:0000313" key="4">
    <source>
        <dbReference type="Proteomes" id="UP000242715"/>
    </source>
</evidence>
<dbReference type="GO" id="GO:0048367">
    <property type="term" value="P:shoot system development"/>
    <property type="evidence" value="ECO:0007669"/>
    <property type="project" value="InterPro"/>
</dbReference>
<dbReference type="OrthoDB" id="1701699at2759"/>
<dbReference type="Proteomes" id="UP000242715">
    <property type="component" value="Unassembled WGS sequence"/>
</dbReference>
<dbReference type="InterPro" id="IPR053781">
    <property type="entry name" value="F-box_AtFBL13-like"/>
</dbReference>